<dbReference type="GO" id="GO:0008023">
    <property type="term" value="C:transcription elongation factor complex"/>
    <property type="evidence" value="ECO:0007669"/>
    <property type="project" value="TreeGrafter"/>
</dbReference>
<keyword evidence="4" id="KW-0479">Metal-binding</keyword>
<dbReference type="EMBL" id="JAAHCF010000046">
    <property type="protein sequence ID" value="KAK8149500.1"/>
    <property type="molecule type" value="Genomic_DNA"/>
</dbReference>
<dbReference type="Proteomes" id="UP001397290">
    <property type="component" value="Unassembled WGS sequence"/>
</dbReference>
<evidence type="ECO:0000313" key="11">
    <source>
        <dbReference type="EMBL" id="KAK8149500.1"/>
    </source>
</evidence>
<evidence type="ECO:0000256" key="5">
    <source>
        <dbReference type="ARBA" id="ARBA00022771"/>
    </source>
</evidence>
<keyword evidence="9" id="KW-0539">Nucleus</keyword>
<evidence type="ECO:0008006" key="13">
    <source>
        <dbReference type="Google" id="ProtNLM"/>
    </source>
</evidence>
<feature type="region of interest" description="Disordered" evidence="10">
    <location>
        <begin position="218"/>
        <end position="262"/>
    </location>
</feature>
<keyword evidence="5" id="KW-0863">Zinc-finger</keyword>
<comment type="similarity">
    <text evidence="3">Belongs to the ELOF1 family.</text>
</comment>
<keyword evidence="6" id="KW-0862">Zinc</keyword>
<evidence type="ECO:0000256" key="6">
    <source>
        <dbReference type="ARBA" id="ARBA00022833"/>
    </source>
</evidence>
<dbReference type="AlphaFoldDB" id="A0AAW0S5H9"/>
<comment type="subcellular location">
    <subcellularLocation>
        <location evidence="2">Nucleus</location>
    </subcellularLocation>
</comment>
<name>A0AAW0S5H9_9HYPO</name>
<accession>A0AAW0S5H9</accession>
<dbReference type="Pfam" id="PF05129">
    <property type="entry name" value="Zn_ribbon_Elf1"/>
    <property type="match status" value="1"/>
</dbReference>
<gene>
    <name evidence="11" type="ORF">G3M48_006668</name>
</gene>
<dbReference type="SUPFAM" id="SSF57783">
    <property type="entry name" value="Zinc beta-ribbon"/>
    <property type="match status" value="1"/>
</dbReference>
<evidence type="ECO:0000256" key="3">
    <source>
        <dbReference type="ARBA" id="ARBA00009730"/>
    </source>
</evidence>
<evidence type="ECO:0000256" key="7">
    <source>
        <dbReference type="ARBA" id="ARBA00023015"/>
    </source>
</evidence>
<dbReference type="GO" id="GO:0006368">
    <property type="term" value="P:transcription elongation by RNA polymerase II"/>
    <property type="evidence" value="ECO:0007669"/>
    <property type="project" value="TreeGrafter"/>
</dbReference>
<evidence type="ECO:0000256" key="10">
    <source>
        <dbReference type="SAM" id="MobiDB-lite"/>
    </source>
</evidence>
<organism evidence="11 12">
    <name type="scientific">Beauveria asiatica</name>
    <dbReference type="NCBI Taxonomy" id="1069075"/>
    <lineage>
        <taxon>Eukaryota</taxon>
        <taxon>Fungi</taxon>
        <taxon>Dikarya</taxon>
        <taxon>Ascomycota</taxon>
        <taxon>Pezizomycotina</taxon>
        <taxon>Sordariomycetes</taxon>
        <taxon>Hypocreomycetidae</taxon>
        <taxon>Hypocreales</taxon>
        <taxon>Cordycipitaceae</taxon>
        <taxon>Beauveria</taxon>
    </lineage>
</organism>
<dbReference type="PANTHER" id="PTHR20934">
    <property type="entry name" value="TRANSCRIPTION ELONGATION FACTOR 1 HOMOLOG"/>
    <property type="match status" value="1"/>
</dbReference>
<dbReference type="GO" id="GO:0008270">
    <property type="term" value="F:zinc ion binding"/>
    <property type="evidence" value="ECO:0007669"/>
    <property type="project" value="UniProtKB-KW"/>
</dbReference>
<evidence type="ECO:0000256" key="9">
    <source>
        <dbReference type="ARBA" id="ARBA00023242"/>
    </source>
</evidence>
<keyword evidence="7" id="KW-0805">Transcription regulation</keyword>
<reference evidence="11 12" key="1">
    <citation type="submission" date="2020-02" db="EMBL/GenBank/DDBJ databases">
        <title>Comparative genomics of the hypocrealean fungal genus Beauvera.</title>
        <authorList>
            <person name="Showalter D.N."/>
            <person name="Bushley K.E."/>
            <person name="Rehner S.A."/>
        </authorList>
    </citation>
    <scope>NUCLEOTIDE SEQUENCE [LARGE SCALE GENOMIC DNA]</scope>
    <source>
        <strain evidence="11 12">ARSEF4384</strain>
    </source>
</reference>
<comment type="function">
    <text evidence="1">Transcription elongation factor implicated in the maintenance of proper chromatin structure in actively transcribed regions.</text>
</comment>
<dbReference type="FunFam" id="2.20.25.190:FF:000001">
    <property type="entry name" value="Transcription elongation factor 1 homolog"/>
    <property type="match status" value="1"/>
</dbReference>
<sequence>MLRIGQSNNRRFEEVNARPDNDTADLHRFRGVANILMSPTILVTSDSACTFQAASPVAVPFRSPAHHPQVQPIGASAPMLAVEIDTAPRVVPKRQGSSVAWHAKAIRTVLVLQNFLGAKNACIKEYWRNSQNGQAQVISEAYGPKEGADPLPTTFTCLFCNHEKSVTVKLDRKAGVGQLDCRICGQKFQCAVNYLSAAVDVYGEWVDAAEAVAKEDGAHASYTGTARAPPARRNQDPDEATSDRDESHRYGGDSIVADDEDD</sequence>
<evidence type="ECO:0000256" key="2">
    <source>
        <dbReference type="ARBA" id="ARBA00004123"/>
    </source>
</evidence>
<comment type="caution">
    <text evidence="11">The sequence shown here is derived from an EMBL/GenBank/DDBJ whole genome shotgun (WGS) entry which is preliminary data.</text>
</comment>
<dbReference type="InterPro" id="IPR038567">
    <property type="entry name" value="T_Elf1_sf"/>
</dbReference>
<dbReference type="PANTHER" id="PTHR20934:SF0">
    <property type="entry name" value="TRANSCRIPTION ELONGATION FACTOR 1 HOMOLOG"/>
    <property type="match status" value="1"/>
</dbReference>
<keyword evidence="12" id="KW-1185">Reference proteome</keyword>
<evidence type="ECO:0000256" key="4">
    <source>
        <dbReference type="ARBA" id="ARBA00022723"/>
    </source>
</evidence>
<evidence type="ECO:0000256" key="8">
    <source>
        <dbReference type="ARBA" id="ARBA00023163"/>
    </source>
</evidence>
<dbReference type="Gene3D" id="2.20.25.190">
    <property type="match status" value="1"/>
</dbReference>
<dbReference type="GO" id="GO:0000993">
    <property type="term" value="F:RNA polymerase II complex binding"/>
    <property type="evidence" value="ECO:0007669"/>
    <property type="project" value="TreeGrafter"/>
</dbReference>
<keyword evidence="8" id="KW-0804">Transcription</keyword>
<proteinExistence type="inferred from homology"/>
<dbReference type="InterPro" id="IPR007808">
    <property type="entry name" value="Elf1"/>
</dbReference>
<evidence type="ECO:0000313" key="12">
    <source>
        <dbReference type="Proteomes" id="UP001397290"/>
    </source>
</evidence>
<evidence type="ECO:0000256" key="1">
    <source>
        <dbReference type="ARBA" id="ARBA00003357"/>
    </source>
</evidence>
<feature type="compositionally biased region" description="Basic and acidic residues" evidence="10">
    <location>
        <begin position="233"/>
        <end position="251"/>
    </location>
</feature>
<protein>
    <recommendedName>
        <fullName evidence="13">Transcription elongation factor 1 homolog</fullName>
    </recommendedName>
</protein>